<name>A0A381NCL9_9ZZZZ</name>
<dbReference type="EMBL" id="UINC01000242">
    <property type="protein sequence ID" value="SUZ51834.1"/>
    <property type="molecule type" value="Genomic_DNA"/>
</dbReference>
<sequence length="63" mass="7492">VRSVPFKPTRIPCIPYDIKRSKPIPIPKSKTQWKGWGSNQKDNNQNYNNIIEEEEEEDLFEMD</sequence>
<evidence type="ECO:0000313" key="2">
    <source>
        <dbReference type="EMBL" id="SUZ51834.1"/>
    </source>
</evidence>
<protein>
    <submittedName>
        <fullName evidence="2">Uncharacterized protein</fullName>
    </submittedName>
</protein>
<evidence type="ECO:0000256" key="1">
    <source>
        <dbReference type="SAM" id="MobiDB-lite"/>
    </source>
</evidence>
<feature type="non-terminal residue" evidence="2">
    <location>
        <position position="1"/>
    </location>
</feature>
<feature type="region of interest" description="Disordered" evidence="1">
    <location>
        <begin position="25"/>
        <end position="63"/>
    </location>
</feature>
<accession>A0A381NCL9</accession>
<reference evidence="2" key="1">
    <citation type="submission" date="2018-05" db="EMBL/GenBank/DDBJ databases">
        <authorList>
            <person name="Lanie J.A."/>
            <person name="Ng W.-L."/>
            <person name="Kazmierczak K.M."/>
            <person name="Andrzejewski T.M."/>
            <person name="Davidsen T.M."/>
            <person name="Wayne K.J."/>
            <person name="Tettelin H."/>
            <person name="Glass J.I."/>
            <person name="Rusch D."/>
            <person name="Podicherti R."/>
            <person name="Tsui H.-C.T."/>
            <person name="Winkler M.E."/>
        </authorList>
    </citation>
    <scope>NUCLEOTIDE SEQUENCE</scope>
</reference>
<feature type="compositionally biased region" description="Acidic residues" evidence="1">
    <location>
        <begin position="51"/>
        <end position="63"/>
    </location>
</feature>
<feature type="compositionally biased region" description="Low complexity" evidence="1">
    <location>
        <begin position="39"/>
        <end position="50"/>
    </location>
</feature>
<organism evidence="2">
    <name type="scientific">marine metagenome</name>
    <dbReference type="NCBI Taxonomy" id="408172"/>
    <lineage>
        <taxon>unclassified sequences</taxon>
        <taxon>metagenomes</taxon>
        <taxon>ecological metagenomes</taxon>
    </lineage>
</organism>
<proteinExistence type="predicted"/>
<gene>
    <name evidence="2" type="ORF">METZ01_LOCUS4688</name>
</gene>
<dbReference type="AlphaFoldDB" id="A0A381NCL9"/>